<dbReference type="InterPro" id="IPR000537">
    <property type="entry name" value="UbiA_prenyltransferase"/>
</dbReference>
<dbReference type="EC" id="2.5.1.-" evidence="12"/>
<evidence type="ECO:0000256" key="2">
    <source>
        <dbReference type="ARBA" id="ARBA00016335"/>
    </source>
</evidence>
<dbReference type="HAMAP" id="MF_00154">
    <property type="entry name" value="CyoE_CtaB"/>
    <property type="match status" value="1"/>
</dbReference>
<evidence type="ECO:0000256" key="10">
    <source>
        <dbReference type="ARBA" id="ARBA00030253"/>
    </source>
</evidence>
<feature type="transmembrane region" description="Helical" evidence="13">
    <location>
        <begin position="150"/>
        <end position="169"/>
    </location>
</feature>
<keyword evidence="5" id="KW-0809">Transit peptide</keyword>
<reference evidence="14" key="1">
    <citation type="submission" date="2014-09" db="EMBL/GenBank/DDBJ databases">
        <authorList>
            <person name="Magalhaes I.L.F."/>
            <person name="Oliveira U."/>
            <person name="Santos F.R."/>
            <person name="Vidigal T.H.D.A."/>
            <person name="Brescovit A.D."/>
            <person name="Santos A.J."/>
        </authorList>
    </citation>
    <scope>NUCLEOTIDE SEQUENCE</scope>
</reference>
<comment type="catalytic activity">
    <reaction evidence="11">
        <text>heme b + (2E,6E)-farnesyl diphosphate + H2O = Fe(II)-heme o + diphosphate</text>
        <dbReference type="Rhea" id="RHEA:28070"/>
        <dbReference type="ChEBI" id="CHEBI:15377"/>
        <dbReference type="ChEBI" id="CHEBI:33019"/>
        <dbReference type="ChEBI" id="CHEBI:60344"/>
        <dbReference type="ChEBI" id="CHEBI:60530"/>
        <dbReference type="ChEBI" id="CHEBI:175763"/>
        <dbReference type="EC" id="2.5.1.141"/>
    </reaction>
</comment>
<evidence type="ECO:0000256" key="9">
    <source>
        <dbReference type="ARBA" id="ARBA00023136"/>
    </source>
</evidence>
<dbReference type="EMBL" id="GDHC01013747">
    <property type="protein sequence ID" value="JAQ04882.1"/>
    <property type="molecule type" value="Transcribed_RNA"/>
</dbReference>
<dbReference type="InterPro" id="IPR006369">
    <property type="entry name" value="Protohaem_IX_farnesylTrfase"/>
</dbReference>
<accession>A0A0K8T0H1</accession>
<evidence type="ECO:0000256" key="11">
    <source>
        <dbReference type="ARBA" id="ARBA00047690"/>
    </source>
</evidence>
<evidence type="ECO:0000256" key="8">
    <source>
        <dbReference type="ARBA" id="ARBA00023133"/>
    </source>
</evidence>
<dbReference type="PANTHER" id="PTHR43448">
    <property type="entry name" value="PROTOHEME IX FARNESYLTRANSFERASE, MITOCHONDRIAL"/>
    <property type="match status" value="1"/>
</dbReference>
<keyword evidence="8 12" id="KW-0350">Heme biosynthesis</keyword>
<evidence type="ECO:0000256" key="13">
    <source>
        <dbReference type="SAM" id="Phobius"/>
    </source>
</evidence>
<comment type="function">
    <text evidence="12">Converts protoheme IX and farnesyl diphosphate to heme O.</text>
</comment>
<dbReference type="Pfam" id="PF01040">
    <property type="entry name" value="UbiA"/>
    <property type="match status" value="1"/>
</dbReference>
<proteinExistence type="inferred from homology"/>
<gene>
    <name evidence="15" type="primary">Cox10</name>
    <name evidence="15" type="ORF">g.59799</name>
</gene>
<dbReference type="NCBIfam" id="TIGR01473">
    <property type="entry name" value="cyoE_ctaB"/>
    <property type="match status" value="1"/>
</dbReference>
<evidence type="ECO:0000313" key="14">
    <source>
        <dbReference type="EMBL" id="JAG58906.1"/>
    </source>
</evidence>
<dbReference type="InterPro" id="IPR016315">
    <property type="entry name" value="Protohaem_IX_farnesylTrfase_mt"/>
</dbReference>
<evidence type="ECO:0000313" key="15">
    <source>
        <dbReference type="EMBL" id="JAQ04882.1"/>
    </source>
</evidence>
<protein>
    <recommendedName>
        <fullName evidence="2 12">Protoheme IX farnesyltransferase, mitochondrial</fullName>
        <ecNumber evidence="12">2.5.1.-</ecNumber>
    </recommendedName>
    <alternativeName>
        <fullName evidence="10 12">Heme O synthase</fullName>
    </alternativeName>
</protein>
<dbReference type="GO" id="GO:0031966">
    <property type="term" value="C:mitochondrial membrane"/>
    <property type="evidence" value="ECO:0007669"/>
    <property type="project" value="UniProtKB-SubCell"/>
</dbReference>
<dbReference type="PANTHER" id="PTHR43448:SF2">
    <property type="entry name" value="PROTOHEME IX FARNESYLTRANSFERASE, MITOCHONDRIAL"/>
    <property type="match status" value="1"/>
</dbReference>
<evidence type="ECO:0000256" key="12">
    <source>
        <dbReference type="PIRNR" id="PIRNR001773"/>
    </source>
</evidence>
<keyword evidence="9 12" id="KW-0472">Membrane</keyword>
<evidence type="ECO:0000256" key="4">
    <source>
        <dbReference type="ARBA" id="ARBA00022692"/>
    </source>
</evidence>
<keyword evidence="3 12" id="KW-0808">Transferase</keyword>
<dbReference type="GO" id="GO:0008495">
    <property type="term" value="F:protoheme IX farnesyltransferase activity"/>
    <property type="evidence" value="ECO:0007669"/>
    <property type="project" value="UniProtKB-EC"/>
</dbReference>
<feature type="transmembrane region" description="Helical" evidence="13">
    <location>
        <begin position="207"/>
        <end position="225"/>
    </location>
</feature>
<dbReference type="GO" id="GO:0006784">
    <property type="term" value="P:heme A biosynthetic process"/>
    <property type="evidence" value="ECO:0007669"/>
    <property type="project" value="TreeGrafter"/>
</dbReference>
<evidence type="ECO:0000256" key="1">
    <source>
        <dbReference type="ARBA" id="ARBA00004225"/>
    </source>
</evidence>
<evidence type="ECO:0000256" key="6">
    <source>
        <dbReference type="ARBA" id="ARBA00022989"/>
    </source>
</evidence>
<keyword evidence="7 12" id="KW-0496">Mitochondrion</keyword>
<comment type="subcellular location">
    <subcellularLocation>
        <location evidence="1">Mitochondrion membrane</location>
        <topology evidence="1">Multi-pass membrane protein</topology>
    </subcellularLocation>
</comment>
<name>A0A0K8T0H1_LYGHE</name>
<dbReference type="InterPro" id="IPR044878">
    <property type="entry name" value="UbiA_sf"/>
</dbReference>
<evidence type="ECO:0000256" key="3">
    <source>
        <dbReference type="ARBA" id="ARBA00022679"/>
    </source>
</evidence>
<comment type="similarity">
    <text evidence="12">Belongs to the ubiA prenyltransferase family.</text>
</comment>
<reference evidence="15" key="2">
    <citation type="journal article" date="2016" name="Gigascience">
        <title>De novo construction of an expanded transcriptome assembly for the western tarnished plant bug, Lygus hesperus.</title>
        <authorList>
            <person name="Tassone E.E."/>
            <person name="Geib S.M."/>
            <person name="Hall B."/>
            <person name="Fabrick J.A."/>
            <person name="Brent C.S."/>
            <person name="Hull J.J."/>
        </authorList>
    </citation>
    <scope>NUCLEOTIDE SEQUENCE</scope>
</reference>
<dbReference type="EMBL" id="GBRD01006915">
    <property type="protein sequence ID" value="JAG58906.1"/>
    <property type="molecule type" value="Transcribed_RNA"/>
</dbReference>
<evidence type="ECO:0000256" key="7">
    <source>
        <dbReference type="ARBA" id="ARBA00023128"/>
    </source>
</evidence>
<keyword evidence="6 13" id="KW-1133">Transmembrane helix</keyword>
<dbReference type="CDD" id="cd13957">
    <property type="entry name" value="PT_UbiA_Cox10"/>
    <property type="match status" value="1"/>
</dbReference>
<feature type="transmembrane region" description="Helical" evidence="13">
    <location>
        <begin position="336"/>
        <end position="353"/>
    </location>
</feature>
<feature type="transmembrane region" description="Helical" evidence="13">
    <location>
        <begin position="277"/>
        <end position="298"/>
    </location>
</feature>
<keyword evidence="4 13" id="KW-0812">Transmembrane</keyword>
<sequence>MLKISCSRHVWNSGIAVSSVRSCLFLRNWSTTQVHLKAAPSASKAAAAADVVPTICETPPTNEPEKPPAVADASPTSRLQAYMMLSKFRLTSLVVMTSMSGYAMAPGVFDLPTVAMCAVGTGMMSAAANAVNQFFEVPFDSQMARTRNRLLVKSVVTPLHAFTFAMASATTGSALLYFGVNPLTAAIGFANLFLYTSVYTPLKRVSIINTWVGSIVGALPPLMGWAGCTGALEPGAWVLAGILYAWQFPHFNALSWNLRPDYSRAGYRMMSVTNPALCRRTTLRYTALILGLSCYAPFVDLTNTWFALESLPLNGYFLYLAWKFYKESDSANSRKLFRFSLIQLPALMLLMLINKKKQSNVEDGTLPPATTSI</sequence>
<feature type="transmembrane region" description="Helical" evidence="13">
    <location>
        <begin position="237"/>
        <end position="256"/>
    </location>
</feature>
<dbReference type="FunFam" id="1.10.357.140:FF:000004">
    <property type="entry name" value="Protoheme IX farnesyltransferase, mitochondrial"/>
    <property type="match status" value="1"/>
</dbReference>
<dbReference type="AlphaFoldDB" id="A0A0K8T0H1"/>
<evidence type="ECO:0000256" key="5">
    <source>
        <dbReference type="ARBA" id="ARBA00022946"/>
    </source>
</evidence>
<dbReference type="Gene3D" id="1.10.357.140">
    <property type="entry name" value="UbiA prenyltransferase"/>
    <property type="match status" value="1"/>
</dbReference>
<dbReference type="PIRSF" id="PIRSF001773">
    <property type="entry name" value="COX10"/>
    <property type="match status" value="1"/>
</dbReference>
<organism evidence="14">
    <name type="scientific">Lygus hesperus</name>
    <name type="common">Western plant bug</name>
    <dbReference type="NCBI Taxonomy" id="30085"/>
    <lineage>
        <taxon>Eukaryota</taxon>
        <taxon>Metazoa</taxon>
        <taxon>Ecdysozoa</taxon>
        <taxon>Arthropoda</taxon>
        <taxon>Hexapoda</taxon>
        <taxon>Insecta</taxon>
        <taxon>Pterygota</taxon>
        <taxon>Neoptera</taxon>
        <taxon>Paraneoptera</taxon>
        <taxon>Hemiptera</taxon>
        <taxon>Heteroptera</taxon>
        <taxon>Panheteroptera</taxon>
        <taxon>Cimicomorpha</taxon>
        <taxon>Miridae</taxon>
        <taxon>Mirini</taxon>
        <taxon>Lygus</taxon>
    </lineage>
</organism>
<feature type="transmembrane region" description="Helical" evidence="13">
    <location>
        <begin position="175"/>
        <end position="195"/>
    </location>
</feature>